<name>A0A438NF37_EXOME</name>
<dbReference type="SUPFAM" id="SSF52777">
    <property type="entry name" value="CoA-dependent acyltransferases"/>
    <property type="match status" value="1"/>
</dbReference>
<dbReference type="PANTHER" id="PTHR28037">
    <property type="entry name" value="ALCOHOL O-ACETYLTRANSFERASE 1-RELATED"/>
    <property type="match status" value="1"/>
</dbReference>
<dbReference type="InterPro" id="IPR010828">
    <property type="entry name" value="Atf2/Sli1-like"/>
</dbReference>
<dbReference type="Proteomes" id="UP000288859">
    <property type="component" value="Unassembled WGS sequence"/>
</dbReference>
<accession>A0A438NF37</accession>
<evidence type="ECO:0000313" key="2">
    <source>
        <dbReference type="Proteomes" id="UP000288859"/>
    </source>
</evidence>
<dbReference type="PANTHER" id="PTHR28037:SF1">
    <property type="entry name" value="ALCOHOL O-ACETYLTRANSFERASE 1-RELATED"/>
    <property type="match status" value="1"/>
</dbReference>
<evidence type="ECO:0008006" key="3">
    <source>
        <dbReference type="Google" id="ProtNLM"/>
    </source>
</evidence>
<evidence type="ECO:0000313" key="1">
    <source>
        <dbReference type="EMBL" id="RVX74349.1"/>
    </source>
</evidence>
<dbReference type="OrthoDB" id="2150604at2759"/>
<dbReference type="InterPro" id="IPR052058">
    <property type="entry name" value="Alcohol_O-acetyltransferase"/>
</dbReference>
<dbReference type="Pfam" id="PF07247">
    <property type="entry name" value="AATase"/>
    <property type="match status" value="1"/>
</dbReference>
<organism evidence="1 2">
    <name type="scientific">Exophiala mesophila</name>
    <name type="common">Black yeast-like fungus</name>
    <dbReference type="NCBI Taxonomy" id="212818"/>
    <lineage>
        <taxon>Eukaryota</taxon>
        <taxon>Fungi</taxon>
        <taxon>Dikarya</taxon>
        <taxon>Ascomycota</taxon>
        <taxon>Pezizomycotina</taxon>
        <taxon>Eurotiomycetes</taxon>
        <taxon>Chaetothyriomycetidae</taxon>
        <taxon>Chaetothyriales</taxon>
        <taxon>Herpotrichiellaceae</taxon>
        <taxon>Exophiala</taxon>
    </lineage>
</organism>
<dbReference type="AlphaFoldDB" id="A0A438NF37"/>
<sequence length="484" mass="52913">MWWSTSKPPAKEGFLRTASPNECRCIARESLGFYGGLLVGGTYEFSAAVEVGSISTYTHALRQCLDCFPPLGSIVVGKGDKSTYFKSCPRLDLAQHVQILERYNGEDEARSIQEALPDMVNVSWPRSTPAWKVTVIAFSQQRCFIGFSLSHSLGDGMSGVAFHRQLLCALQELPATAEDVVYTSPPKQLAPPFDTPANLPISWSFLLAPLLGSLLPKRVATLFGLGAGGDSVTDRTWTASPLFYNPNNHRTGVEMVSIDATTLDDALRICRMHNAKLTGLLHRVIINAMSESFPDSASIDTLAARTPLNMRGPVGRSNDEMGNFILADTQVHAIQKSDRSQKNTHKIDWESARDITNRLAMASTVLQNQSLGLLRYLSDVHAWVSSRVGERRDCSYELSNLTSFRPMDSGPIKERCAITEMVFCQPADVLGAPLNFNVVSVANGPMTISVTWQIGALGLSSEQQEVDFVHSICQGIKSGFAHVA</sequence>
<dbReference type="EMBL" id="NAJM01000004">
    <property type="protein sequence ID" value="RVX74349.1"/>
    <property type="molecule type" value="Genomic_DNA"/>
</dbReference>
<dbReference type="VEuPathDB" id="FungiDB:PV10_07818"/>
<comment type="caution">
    <text evidence="1">The sequence shown here is derived from an EMBL/GenBank/DDBJ whole genome shotgun (WGS) entry which is preliminary data.</text>
</comment>
<gene>
    <name evidence="1" type="ORF">B0A52_01474</name>
</gene>
<reference evidence="1 2" key="1">
    <citation type="submission" date="2017-03" db="EMBL/GenBank/DDBJ databases">
        <title>Genomes of endolithic fungi from Antarctica.</title>
        <authorList>
            <person name="Coleine C."/>
            <person name="Masonjones S."/>
            <person name="Stajich J.E."/>
        </authorList>
    </citation>
    <scope>NUCLEOTIDE SEQUENCE [LARGE SCALE GENOMIC DNA]</scope>
    <source>
        <strain evidence="1 2">CCFEE 6314</strain>
    </source>
</reference>
<protein>
    <recommendedName>
        <fullName evidence="3">Alcohol acetyltransferase</fullName>
    </recommendedName>
</protein>
<dbReference type="InterPro" id="IPR023213">
    <property type="entry name" value="CAT-like_dom_sf"/>
</dbReference>
<dbReference type="Gene3D" id="3.30.559.10">
    <property type="entry name" value="Chloramphenicol acetyltransferase-like domain"/>
    <property type="match status" value="1"/>
</dbReference>
<dbReference type="GO" id="GO:0008080">
    <property type="term" value="F:N-acetyltransferase activity"/>
    <property type="evidence" value="ECO:0007669"/>
    <property type="project" value="TreeGrafter"/>
</dbReference>
<proteinExistence type="predicted"/>